<sequence>MNRFYIMTIAILFTLAIYFLCKLFYQKFPKPFTIPILLGTTIIVILLFIFDISYDTYMIGGSWIEFFLGPAVVSLAFPLYKQRDILKKYFIPIVTSIFVSAIVGLTSGIYLAKWLQVEEELIYALIPKSVTTPVAMEITQSLGGAAPLAAVFVMVAGIGGAVFSPFIYKAFRIEHYLGKGIGLGSASHAIGTSKALESSEKEGAASSIAMTVSAIIVSIIAPLLVVLLL</sequence>
<evidence type="ECO:0000256" key="4">
    <source>
        <dbReference type="ARBA" id="ARBA00022989"/>
    </source>
</evidence>
<dbReference type="InterPro" id="IPR007300">
    <property type="entry name" value="CidB/LrgB"/>
</dbReference>
<dbReference type="PANTHER" id="PTHR30249">
    <property type="entry name" value="PUTATIVE SEROTONIN TRANSPORTER"/>
    <property type="match status" value="1"/>
</dbReference>
<evidence type="ECO:0000256" key="5">
    <source>
        <dbReference type="ARBA" id="ARBA00023136"/>
    </source>
</evidence>
<feature type="transmembrane region" description="Helical" evidence="6">
    <location>
        <begin position="32"/>
        <end position="50"/>
    </location>
</feature>
<evidence type="ECO:0000256" key="1">
    <source>
        <dbReference type="ARBA" id="ARBA00004651"/>
    </source>
</evidence>
<keyword evidence="8" id="KW-1185">Reference proteome</keyword>
<keyword evidence="5 6" id="KW-0472">Membrane</keyword>
<dbReference type="OrthoDB" id="9811701at2"/>
<keyword evidence="4 6" id="KW-1133">Transmembrane helix</keyword>
<organism evidence="7 8">
    <name type="scientific">Evansella cellulosilytica (strain ATCC 21833 / DSM 2522 / FERM P-1141 / JCM 9156 / N-4)</name>
    <name type="common">Bacillus cellulosilyticus</name>
    <dbReference type="NCBI Taxonomy" id="649639"/>
    <lineage>
        <taxon>Bacteria</taxon>
        <taxon>Bacillati</taxon>
        <taxon>Bacillota</taxon>
        <taxon>Bacilli</taxon>
        <taxon>Bacillales</taxon>
        <taxon>Bacillaceae</taxon>
        <taxon>Evansella</taxon>
    </lineage>
</organism>
<name>E6TQM4_EVAC2</name>
<dbReference type="Proteomes" id="UP000001401">
    <property type="component" value="Chromosome"/>
</dbReference>
<dbReference type="GO" id="GO:0005886">
    <property type="term" value="C:plasma membrane"/>
    <property type="evidence" value="ECO:0007669"/>
    <property type="project" value="UniProtKB-SubCell"/>
</dbReference>
<evidence type="ECO:0000313" key="7">
    <source>
        <dbReference type="EMBL" id="ADU30535.1"/>
    </source>
</evidence>
<dbReference type="eggNOG" id="COG1346">
    <property type="taxonomic scope" value="Bacteria"/>
</dbReference>
<feature type="transmembrane region" description="Helical" evidence="6">
    <location>
        <begin position="145"/>
        <end position="168"/>
    </location>
</feature>
<feature type="transmembrane region" description="Helical" evidence="6">
    <location>
        <begin position="89"/>
        <end position="112"/>
    </location>
</feature>
<dbReference type="Pfam" id="PF04172">
    <property type="entry name" value="LrgB"/>
    <property type="match status" value="1"/>
</dbReference>
<comment type="subcellular location">
    <subcellularLocation>
        <location evidence="1">Cell membrane</location>
        <topology evidence="1">Multi-pass membrane protein</topology>
    </subcellularLocation>
</comment>
<keyword evidence="3 6" id="KW-0812">Transmembrane</keyword>
<gene>
    <name evidence="7" type="ordered locus">Bcell_2275</name>
</gene>
<accession>E6TQM4</accession>
<reference evidence="7" key="1">
    <citation type="submission" date="2010-12" db="EMBL/GenBank/DDBJ databases">
        <title>Complete sequence of Bacillus cellulosilyticus DSM 2522.</title>
        <authorList>
            <consortium name="US DOE Joint Genome Institute"/>
            <person name="Lucas S."/>
            <person name="Copeland A."/>
            <person name="Lapidus A."/>
            <person name="Cheng J.-F."/>
            <person name="Bruce D."/>
            <person name="Goodwin L."/>
            <person name="Pitluck S."/>
            <person name="Chertkov O."/>
            <person name="Detter J.C."/>
            <person name="Han C."/>
            <person name="Tapia R."/>
            <person name="Land M."/>
            <person name="Hauser L."/>
            <person name="Jeffries C."/>
            <person name="Kyrpides N."/>
            <person name="Ivanova N."/>
            <person name="Mikhailova N."/>
            <person name="Brumm P."/>
            <person name="Mead D."/>
            <person name="Woyke T."/>
        </authorList>
    </citation>
    <scope>NUCLEOTIDE SEQUENCE [LARGE SCALE GENOMIC DNA]</scope>
    <source>
        <strain evidence="7">DSM 2522</strain>
    </source>
</reference>
<dbReference type="HOGENOM" id="CLU_082099_3_0_9"/>
<evidence type="ECO:0000256" key="3">
    <source>
        <dbReference type="ARBA" id="ARBA00022692"/>
    </source>
</evidence>
<feature type="transmembrane region" description="Helical" evidence="6">
    <location>
        <begin position="208"/>
        <end position="228"/>
    </location>
</feature>
<dbReference type="PANTHER" id="PTHR30249:SF17">
    <property type="entry name" value="HOLIN-LIKE PROTEIN CIDB"/>
    <property type="match status" value="1"/>
</dbReference>
<dbReference type="RefSeq" id="WP_013488870.1">
    <property type="nucleotide sequence ID" value="NC_014829.1"/>
</dbReference>
<feature type="transmembrane region" description="Helical" evidence="6">
    <location>
        <begin position="56"/>
        <end position="77"/>
    </location>
</feature>
<evidence type="ECO:0000256" key="2">
    <source>
        <dbReference type="ARBA" id="ARBA00022475"/>
    </source>
</evidence>
<evidence type="ECO:0000313" key="8">
    <source>
        <dbReference type="Proteomes" id="UP000001401"/>
    </source>
</evidence>
<dbReference type="EMBL" id="CP002394">
    <property type="protein sequence ID" value="ADU30535.1"/>
    <property type="molecule type" value="Genomic_DNA"/>
</dbReference>
<keyword evidence="2" id="KW-1003">Cell membrane</keyword>
<dbReference type="KEGG" id="bco:Bcell_2275"/>
<feature type="transmembrane region" description="Helical" evidence="6">
    <location>
        <begin position="6"/>
        <end position="25"/>
    </location>
</feature>
<dbReference type="AlphaFoldDB" id="E6TQM4"/>
<protein>
    <submittedName>
        <fullName evidence="7">LrgB family protein</fullName>
    </submittedName>
</protein>
<dbReference type="STRING" id="649639.Bcell_2275"/>
<evidence type="ECO:0000256" key="6">
    <source>
        <dbReference type="SAM" id="Phobius"/>
    </source>
</evidence>
<proteinExistence type="predicted"/>